<reference evidence="2 3" key="1">
    <citation type="journal article" date="2019" name="Sci. Rep.">
        <title>Orb-weaving spider Araneus ventricosus genome elucidates the spidroin gene catalogue.</title>
        <authorList>
            <person name="Kono N."/>
            <person name="Nakamura H."/>
            <person name="Ohtoshi R."/>
            <person name="Moran D.A.P."/>
            <person name="Shinohara A."/>
            <person name="Yoshida Y."/>
            <person name="Fujiwara M."/>
            <person name="Mori M."/>
            <person name="Tomita M."/>
            <person name="Arakawa K."/>
        </authorList>
    </citation>
    <scope>NUCLEOTIDE SEQUENCE [LARGE SCALE GENOMIC DNA]</scope>
</reference>
<accession>A0A4Y2UEQ3</accession>
<keyword evidence="3" id="KW-1185">Reference proteome</keyword>
<evidence type="ECO:0000256" key="1">
    <source>
        <dbReference type="SAM" id="MobiDB-lite"/>
    </source>
</evidence>
<sequence>MTESTETIVFTFPELDDFNYESWKTDMKVLLMEKAVGGIFLEQQSLALKKHPIETNWHMNSKSEGPKPRSTCELNENNKPSLLTPKTVKVLGIL</sequence>
<dbReference type="EMBL" id="BGPR01035266">
    <property type="protein sequence ID" value="GBO10020.1"/>
    <property type="molecule type" value="Genomic_DNA"/>
</dbReference>
<dbReference type="AlphaFoldDB" id="A0A4Y2UEQ3"/>
<organism evidence="2 3">
    <name type="scientific">Araneus ventricosus</name>
    <name type="common">Orbweaver spider</name>
    <name type="synonym">Epeira ventricosa</name>
    <dbReference type="NCBI Taxonomy" id="182803"/>
    <lineage>
        <taxon>Eukaryota</taxon>
        <taxon>Metazoa</taxon>
        <taxon>Ecdysozoa</taxon>
        <taxon>Arthropoda</taxon>
        <taxon>Chelicerata</taxon>
        <taxon>Arachnida</taxon>
        <taxon>Araneae</taxon>
        <taxon>Araneomorphae</taxon>
        <taxon>Entelegynae</taxon>
        <taxon>Araneoidea</taxon>
        <taxon>Araneidae</taxon>
        <taxon>Araneus</taxon>
    </lineage>
</organism>
<evidence type="ECO:0000313" key="2">
    <source>
        <dbReference type="EMBL" id="GBO10020.1"/>
    </source>
</evidence>
<proteinExistence type="predicted"/>
<dbReference type="Proteomes" id="UP000499080">
    <property type="component" value="Unassembled WGS sequence"/>
</dbReference>
<feature type="region of interest" description="Disordered" evidence="1">
    <location>
        <begin position="57"/>
        <end position="79"/>
    </location>
</feature>
<gene>
    <name evidence="2" type="ORF">AVEN_185377_1</name>
</gene>
<protein>
    <recommendedName>
        <fullName evidence="4">DUF4219 domain-containing protein</fullName>
    </recommendedName>
</protein>
<evidence type="ECO:0000313" key="3">
    <source>
        <dbReference type="Proteomes" id="UP000499080"/>
    </source>
</evidence>
<comment type="caution">
    <text evidence="2">The sequence shown here is derived from an EMBL/GenBank/DDBJ whole genome shotgun (WGS) entry which is preliminary data.</text>
</comment>
<evidence type="ECO:0008006" key="4">
    <source>
        <dbReference type="Google" id="ProtNLM"/>
    </source>
</evidence>
<name>A0A4Y2UEQ3_ARAVE</name>